<feature type="region of interest" description="Disordered" evidence="1">
    <location>
        <begin position="308"/>
        <end position="349"/>
    </location>
</feature>
<dbReference type="EMBL" id="BEYU01000036">
    <property type="protein sequence ID" value="GBG27830.1"/>
    <property type="molecule type" value="Genomic_DNA"/>
</dbReference>
<feature type="compositionally biased region" description="Basic and acidic residues" evidence="1">
    <location>
        <begin position="311"/>
        <end position="324"/>
    </location>
</feature>
<reference evidence="2 3" key="1">
    <citation type="submission" date="2017-12" db="EMBL/GenBank/DDBJ databases">
        <title>Sequencing, de novo assembly and annotation of complete genome of a new Thraustochytrid species, strain FCC1311.</title>
        <authorList>
            <person name="Sedici K."/>
            <person name="Godart F."/>
            <person name="Aiese Cigliano R."/>
            <person name="Sanseverino W."/>
            <person name="Barakat M."/>
            <person name="Ortet P."/>
            <person name="Marechal E."/>
            <person name="Cagnac O."/>
            <person name="Amato A."/>
        </authorList>
    </citation>
    <scope>NUCLEOTIDE SEQUENCE [LARGE SCALE GENOMIC DNA]</scope>
</reference>
<name>A0A2R5G9X5_9STRA</name>
<gene>
    <name evidence="2" type="ORF">FCC1311_040532</name>
</gene>
<protein>
    <submittedName>
        <fullName evidence="2">Uncharacterized protein</fullName>
    </submittedName>
</protein>
<proteinExistence type="predicted"/>
<dbReference type="AlphaFoldDB" id="A0A2R5G9X5"/>
<comment type="caution">
    <text evidence="2">The sequence shown here is derived from an EMBL/GenBank/DDBJ whole genome shotgun (WGS) entry which is preliminary data.</text>
</comment>
<keyword evidence="3" id="KW-1185">Reference proteome</keyword>
<dbReference type="InParanoid" id="A0A2R5G9X5"/>
<accession>A0A2R5G9X5</accession>
<organism evidence="2 3">
    <name type="scientific">Hondaea fermentalgiana</name>
    <dbReference type="NCBI Taxonomy" id="2315210"/>
    <lineage>
        <taxon>Eukaryota</taxon>
        <taxon>Sar</taxon>
        <taxon>Stramenopiles</taxon>
        <taxon>Bigyra</taxon>
        <taxon>Labyrinthulomycetes</taxon>
        <taxon>Thraustochytrida</taxon>
        <taxon>Thraustochytriidae</taxon>
        <taxon>Hondaea</taxon>
    </lineage>
</organism>
<dbReference type="OrthoDB" id="333752at2759"/>
<evidence type="ECO:0000313" key="2">
    <source>
        <dbReference type="EMBL" id="GBG27830.1"/>
    </source>
</evidence>
<feature type="region of interest" description="Disordered" evidence="1">
    <location>
        <begin position="76"/>
        <end position="112"/>
    </location>
</feature>
<evidence type="ECO:0000313" key="3">
    <source>
        <dbReference type="Proteomes" id="UP000241890"/>
    </source>
</evidence>
<dbReference type="Proteomes" id="UP000241890">
    <property type="component" value="Unassembled WGS sequence"/>
</dbReference>
<evidence type="ECO:0000256" key="1">
    <source>
        <dbReference type="SAM" id="MobiDB-lite"/>
    </source>
</evidence>
<sequence length="496" mass="55083">MLEIRVRLPEGGAQVVQVAEDGDPLHEIVAEALGEPPESLELVVGVTSKTHVAAGDKRTARELGVSDREVISVRRLASAQQETTAPPPLRRRRPRQRQNQMQEQRAEESVGDTRETIAKNLVQAFQGGPRDNVSVFLRKATRGFMNDAHARRDAIDRYAAALAGKFEVVRPERGNASNGSSNEARAEFVSIRYAPEKGSKWKQDSVKLLSRTILQVTVRYVLTVDDQDCAEAAREKMRPRELALHSPNVFWSLAVVSAEEAQQQDHEGGETSLEDALRRLCPDLDWEFLSARRRDKSAKAIQAEETAQKLQLEKERRKAEAEERKRKRSAAQQARQNMGAGEKRQRRLQQQADLTALKGVFDNDAALVRSIKMGLNLSTVLELAAVPEGSLLRVARKAQPEATPAQASTWLHRAKTEAAATSFADILGNDEAVAAALRDKCGVTTPHDLERLRIPGRTELAVEMTGKSEAEVRSWRDRAAELLEKHPILKGIRSRG</sequence>